<dbReference type="InterPro" id="IPR000873">
    <property type="entry name" value="AMP-dep_synth/lig_dom"/>
</dbReference>
<dbReference type="FunFam" id="1.10.1200.10:FF:000005">
    <property type="entry name" value="Nonribosomal peptide synthetase 1"/>
    <property type="match status" value="2"/>
</dbReference>
<dbReference type="PROSITE" id="PS00455">
    <property type="entry name" value="AMP_BINDING"/>
    <property type="match status" value="3"/>
</dbReference>
<dbReference type="InterPro" id="IPR020845">
    <property type="entry name" value="AMP-binding_CS"/>
</dbReference>
<comment type="caution">
    <text evidence="7">The sequence shown here is derived from an EMBL/GenBank/DDBJ whole genome shotgun (WGS) entry which is preliminary data.</text>
</comment>
<keyword evidence="3" id="KW-0596">Phosphopantetheine</keyword>
<dbReference type="GO" id="GO:0044550">
    <property type="term" value="P:secondary metabolite biosynthetic process"/>
    <property type="evidence" value="ECO:0007669"/>
    <property type="project" value="UniProtKB-ARBA"/>
</dbReference>
<dbReference type="GO" id="GO:0031177">
    <property type="term" value="F:phosphopantetheine binding"/>
    <property type="evidence" value="ECO:0007669"/>
    <property type="project" value="InterPro"/>
</dbReference>
<dbReference type="SUPFAM" id="SSF56801">
    <property type="entry name" value="Acetyl-CoA synthetase-like"/>
    <property type="match status" value="3"/>
</dbReference>
<comment type="cofactor">
    <cofactor evidence="1">
        <name>pantetheine 4'-phosphate</name>
        <dbReference type="ChEBI" id="CHEBI:47942"/>
    </cofactor>
</comment>
<dbReference type="Pfam" id="PF00501">
    <property type="entry name" value="AMP-binding"/>
    <property type="match status" value="3"/>
</dbReference>
<dbReference type="InterPro" id="IPR025110">
    <property type="entry name" value="AMP-bd_C"/>
</dbReference>
<feature type="domain" description="Carrier" evidence="6">
    <location>
        <begin position="1045"/>
        <end position="1119"/>
    </location>
</feature>
<dbReference type="EMBL" id="RBTP01000065">
    <property type="protein sequence ID" value="RMT78531.1"/>
    <property type="molecule type" value="Genomic_DNA"/>
</dbReference>
<feature type="compositionally biased region" description="Polar residues" evidence="5">
    <location>
        <begin position="3574"/>
        <end position="3591"/>
    </location>
</feature>
<dbReference type="SUPFAM" id="SSF53474">
    <property type="entry name" value="alpha/beta-Hydrolases"/>
    <property type="match status" value="1"/>
</dbReference>
<dbReference type="InterPro" id="IPR045851">
    <property type="entry name" value="AMP-bd_C_sf"/>
</dbReference>
<dbReference type="GO" id="GO:0003824">
    <property type="term" value="F:catalytic activity"/>
    <property type="evidence" value="ECO:0007669"/>
    <property type="project" value="InterPro"/>
</dbReference>
<dbReference type="GO" id="GO:0005829">
    <property type="term" value="C:cytosol"/>
    <property type="evidence" value="ECO:0007669"/>
    <property type="project" value="TreeGrafter"/>
</dbReference>
<dbReference type="FunFam" id="3.40.50.12780:FF:000012">
    <property type="entry name" value="Non-ribosomal peptide synthetase"/>
    <property type="match status" value="2"/>
</dbReference>
<dbReference type="FunFam" id="3.30.300.30:FF:000010">
    <property type="entry name" value="Enterobactin synthetase component F"/>
    <property type="match status" value="2"/>
</dbReference>
<dbReference type="InterPro" id="IPR029058">
    <property type="entry name" value="AB_hydrolase_fold"/>
</dbReference>
<evidence type="ECO:0000259" key="6">
    <source>
        <dbReference type="PROSITE" id="PS50075"/>
    </source>
</evidence>
<dbReference type="Gene3D" id="3.30.300.30">
    <property type="match status" value="3"/>
</dbReference>
<evidence type="ECO:0000256" key="5">
    <source>
        <dbReference type="SAM" id="MobiDB-lite"/>
    </source>
</evidence>
<dbReference type="GO" id="GO:0043041">
    <property type="term" value="P:amino acid activation for nonribosomal peptide biosynthetic process"/>
    <property type="evidence" value="ECO:0007669"/>
    <property type="project" value="TreeGrafter"/>
</dbReference>
<dbReference type="Pfam" id="PF13193">
    <property type="entry name" value="AMP-binding_C"/>
    <property type="match status" value="2"/>
</dbReference>
<dbReference type="FunFam" id="2.30.38.10:FF:000001">
    <property type="entry name" value="Non-ribosomal peptide synthetase PvdI"/>
    <property type="match status" value="2"/>
</dbReference>
<dbReference type="Gene3D" id="1.10.1200.10">
    <property type="entry name" value="ACP-like"/>
    <property type="match status" value="3"/>
</dbReference>
<sequence length="3591" mass="398065">MILRVGIRRLQCTTADPLRRYVTRVTSAAEAFPVETTPPPTLCVDSRYARCRQAQGDLNAGANMTSADLPMFDDENQDFELTSPQQGIWFDQIANPELPYYNIGMVLEIKGELDLALFEQALQMVVDRHESLRLVFSMQGGNVRQRVLPDVKAKLSVVEFSGEQACEEPVKAYLQEAFRQPFSLLGEVLWEARLVSCGPDRHYWLHRYHHLICDGVTVHVLLHAVADAYNGLLRDDHNPPQGNAYLSFLAEDQAYLASSRFERDKAFWQDLYAELPPPLLQPRVAGGDRCIAPSALSQMMIPRALFDDLARFASSKDLSLAHVFMSIISTYFCRTTGVDSLVIGMPVHNRTTAYQKRTAGMFSSLNPVRLDVDPQGSFLDLMRTTSARLRRGYRHQRFPIAELNRILKLGQTGRRQLFDLSLSFESLDGDTVFGDSKTDVFPQYNGYERLPLAIFVCDYHPNKDVYLDFNFNTAFFTLQDVQHIQTRILSMLAEVVQQQDTPVSHFPIMPMAERQQVLQTFNVTDTLYAQDELIHTRFEQQAERRPDACAVSDHTGNALTYAELNLKANQLAHHLIERGIGPDDRVAICVERGPQMIIGLLGILKAGAGYVPLDPAYPAERLAYLLQDSAPAAVLVHAATVDVLSLDSLPVIDLDAAALCTQPAQNPHVASLTPDRLAYVIYTSGSTGLPKGVQVEHRNVIRLFSATDAWFGFNSTDVWALFHSFAFDFSVWEIWGALIHGGQLLIVPQLVSRSPRQCYALICEAGVTVLNQTPGAFRQLIAAQAESQQAHSLRQVVFGGEALDTATLKPWYARSGNAGTQLVNMYGITETTVHVTWYPLQAADADRAGISPIGQRIPDLQLYVLDARREPVPVGVAGELYVGGAGITRGYLNRPELNEERFLPNPFSEQPGARLYRSGDLVQWSADGSLQYLGRNDEQVKIRGFRIELGEIEARLAEHEAVKEAVLMAREDAAGDRRLVAYFTANGDVALNVLREHLQSHLPDHMVPAAYVRLESLPLTANGKLDRKALPDPDQSALVSRDYQAPQGAIERAIADIWQDLLGIDQVGRDDYFFELGGHSLLAVKLIERMRHINLSADMRVLFGQPTLAALARAVGDVTELVIPANLIPENCARITPDMLPLVNLDQTSIDRITASIPGGVANVQDIYALAPLQEGILYHHLHAERGDPYVLKSVFAFHDQARLDAFSQALQQLIQRHDILRTSLLWEGLEEPVQVVWRNASLAVETLELDPEQGDISTQLQQRHDPRHARLDLRQAPLMRLVSAYDAPRQRYVSLLLCHHLVLDHTALDVMRDEIRALMGHEGHELPASVPYRNYVAQARLGVSIETHKAFFSSMLGDIDEPTLPLGLHQVRGDGSGIEEVHHHIDHDLNQRLRKQARLSGVSAASLMHLAWALVVAGFSGRDAVVFGTVLLGRMSGAAGTDRALGMFINTLPIRIDVGQQGARAGVQATHARLSAMLEHEHASLALAQRCSGVPGDLPLFSALLNYRHSDSEALNHEAGTVWAGIDVLNVEERSNYLLTLNVDDRGEDFILNAQTIADIGAQRVCDYMQVTLERLAAALEHAPQAPLHSLSVLPEQEHNRLLVDFNATEFDYPLEQTLHGLFEAQVERTPDAVAVVHGERRLSYRELNNQANQLAHHLLDIGVKPDTRVAICAERSESMVIGLLAILKAGGGYVPFDPAYPADRIAYMLQDSAPVAVLVQRATLSLLSGASVPVIDLDSQSTQGQSVTNPHVPGLTSSHLAYVLYTSGSTGTPKGVMNEHRGVVNRLLWARDHYTVNKTDRVLQKTPYSFDVSVWEFFLPLLTGAQLHMARPGGHQDPAYLAQVIREQRITLMHFVPSMLDVFLEHGDSEGFSDLRRVLCSGEALPGHLVRRFKAQLPDIALHNLYGPTEAAIDVTAWDCSGADTPDNTPIGRPVANTRIYLLDVHQQPVPAGVAGEIYIGGVQVARGYLNRAQLTAERFLSDPFSDDPASRLYRTGDLGRWLGDGTLEYLGRNDFQVKIRGLRIELGEIEAQLLACEGIRDAVVIARQETEGDAYLVGYLVSTHAQELSSQSLQNHLRQQVPDYMVPRHLIQVERFPLNANGKLDRKALPEPAETLGSSDTTAPRTALERALAQLWKDNLKRDVPGIHDNYFMLGGDSLKVIHLQIRAREQGMALTLAQIYQNPTIARLAELLNAQQAFSLPVQAIAHVKPFAQVSEDVRRISEGVFDDVFAASQLQVGMIYHSMMHPESAIYHDIFRYRLRLRWDAASWERACDVLIRRHPALRMSFDMGHAATPMARVHATVVSPVQVIDVTAMSPTERTQAVAAYVEERKRAHQEWNQAPLYRFCVFVAEDDIDLVFSFHHAILDGWSVAALMHDLITLYTSTPETASLPALSTTPADFVALEREAMAADEHRLFWSEYLREAPAASMTSWAHAVAPDPVPHRTAYRELPAADLARLEAFCQAQDLPLRSVLLTAHGFAQAIMSNQKEVLCGVISHGRPEFEDTASVLGLFLNTLPVRFNTLGKSWIELVRASITQEQAVFTHRRYPFALIHRETDVALNVVFNYVDFYVLKDVLAQHEDILIDWETTEASNYDLLTTLGRHPANGSLMLKMDYRTARVAESQVEAYTEYLLRTLALMMEAPQAGPCIPAWSPVLEQPSPVPGVTAAHGNLASLLRDSFARHDAKTALSFGETRWSYRQLSDASAQMTSWLHRHNIGQGDRVAIMMPRSPELIVALLGVIQSGAAYVPIDLSFPPDRIRLILDDSQPSLVLFADASEHLATSLAEQTHSRHWDSVVAGFDTDTRRAHERVAVLAAGIEADDNAYVLYTSGSTGRPKGVAMPHRALTHLILWQNREQAQDIDPAVSLKTLQYSSISFDVSFQEILSTLTCGAELVMIEEALRYDFIQLLKLIDVQQINRLFLPYVAFQGLAEVAMQLGIVPLSLRRINVAGEQLKITSEIRNLIDGLEACQVENHYGPTETHVATRLKLEGATDTWPNMPSIGTPIDGVRLHVLDAAGNACQVGVIGELFIEGPCLANGYWDRSDLTDERFVYRQLEGQTCRLYETGDIGFYLPWGDLVYQGRGDAQVKIRGYRVELGEIEVAMLGSARFGADIRQVAVIDKPANDGSRYLVGFVQAMPGRTPDLDQLKAEMRLALPDYMVPSTLVSIEQLPLGPTGKIDRLQLQKVVIENTLLRPFTAPRNATEDLLQAYWQEALGLEDISVHDNFFEVGGNSLKAVQLVAKLVMHQGLEPSLSDFIQAPTIAEFAQVLQGTEAGHGATGALVDFKNAAGKPAVFMVHPIGGHVLCYAALARVLKDQVNLHALQAPGTWDARAPIASVLDQATYYADAIEQVVPQGPLNIGGWSYGGVVAYELGSELQRRGRLVHNVFLLDTIVRLNQGQVEIERSEFINWFMWELLSGDGQKDYDYKALDFSSSSDSQAFAAIRQHGINLGIFDETITVTALDQLFSVFHANWQGMLDYSFPPRDLPVTLFAADVELPDVLQGPHEMVGTAFGDPYRGWRALSPRVQRIAVEGDHLTMMREPHIQRVGTFIRSQMDAALTVKPGNGAASTAPSALKGSTQVKTV</sequence>
<evidence type="ECO:0000256" key="2">
    <source>
        <dbReference type="ARBA" id="ARBA00006432"/>
    </source>
</evidence>
<dbReference type="Gene3D" id="3.40.50.980">
    <property type="match status" value="6"/>
</dbReference>
<dbReference type="PANTHER" id="PTHR45527:SF1">
    <property type="entry name" value="FATTY ACID SYNTHASE"/>
    <property type="match status" value="1"/>
</dbReference>
<keyword evidence="4" id="KW-0597">Phosphoprotein</keyword>
<dbReference type="CDD" id="cd17643">
    <property type="entry name" value="A_NRPS_Cytc1-like"/>
    <property type="match status" value="1"/>
</dbReference>
<dbReference type="PROSITE" id="PS50075">
    <property type="entry name" value="CARRIER"/>
    <property type="match status" value="3"/>
</dbReference>
<dbReference type="NCBIfam" id="NF003417">
    <property type="entry name" value="PRK04813.1"/>
    <property type="match status" value="3"/>
</dbReference>
<dbReference type="Pfam" id="PF00550">
    <property type="entry name" value="PP-binding"/>
    <property type="match status" value="3"/>
</dbReference>
<dbReference type="SUPFAM" id="SSF47336">
    <property type="entry name" value="ACP-like"/>
    <property type="match status" value="3"/>
</dbReference>
<dbReference type="Gene3D" id="3.30.559.30">
    <property type="entry name" value="Nonribosomal peptide synthetase, condensation domain"/>
    <property type="match status" value="3"/>
</dbReference>
<feature type="region of interest" description="Disordered" evidence="5">
    <location>
        <begin position="3570"/>
        <end position="3591"/>
    </location>
</feature>
<dbReference type="NCBIfam" id="TIGR01733">
    <property type="entry name" value="AA-adenyl-dom"/>
    <property type="match status" value="3"/>
</dbReference>
<dbReference type="Pfam" id="PF00668">
    <property type="entry name" value="Condensation"/>
    <property type="match status" value="3"/>
</dbReference>
<comment type="similarity">
    <text evidence="2">Belongs to the ATP-dependent AMP-binding enzyme family.</text>
</comment>
<dbReference type="Pfam" id="PF00975">
    <property type="entry name" value="Thioesterase"/>
    <property type="match status" value="1"/>
</dbReference>
<dbReference type="Gene3D" id="3.40.50.1820">
    <property type="entry name" value="alpha/beta hydrolase"/>
    <property type="match status" value="1"/>
</dbReference>
<protein>
    <submittedName>
        <fullName evidence="7">Non-ribosomal peptide synthetase</fullName>
    </submittedName>
</protein>
<feature type="domain" description="Carrier" evidence="6">
    <location>
        <begin position="2126"/>
        <end position="2200"/>
    </location>
</feature>
<organism evidence="7 8">
    <name type="scientific">Pseudomonas viridiflava</name>
    <name type="common">Phytomonas viridiflava</name>
    <dbReference type="NCBI Taxonomy" id="33069"/>
    <lineage>
        <taxon>Bacteria</taxon>
        <taxon>Pseudomonadati</taxon>
        <taxon>Pseudomonadota</taxon>
        <taxon>Gammaproteobacteria</taxon>
        <taxon>Pseudomonadales</taxon>
        <taxon>Pseudomonadaceae</taxon>
        <taxon>Pseudomonas</taxon>
    </lineage>
</organism>
<dbReference type="PROSITE" id="PS00012">
    <property type="entry name" value="PHOSPHOPANTETHEINE"/>
    <property type="match status" value="2"/>
</dbReference>
<dbReference type="InterPro" id="IPR006162">
    <property type="entry name" value="Ppantetheine_attach_site"/>
</dbReference>
<dbReference type="PANTHER" id="PTHR45527">
    <property type="entry name" value="NONRIBOSOMAL PEPTIDE SYNTHETASE"/>
    <property type="match status" value="1"/>
</dbReference>
<dbReference type="SUPFAM" id="SSF52777">
    <property type="entry name" value="CoA-dependent acyltransferases"/>
    <property type="match status" value="6"/>
</dbReference>
<name>A0A3M5P1Y6_PSEVI</name>
<dbReference type="FunFam" id="3.40.50.980:FF:000002">
    <property type="entry name" value="Enterobactin synthetase component F"/>
    <property type="match status" value="2"/>
</dbReference>
<dbReference type="SMART" id="SM00823">
    <property type="entry name" value="PKS_PP"/>
    <property type="match status" value="3"/>
</dbReference>
<dbReference type="InterPro" id="IPR001031">
    <property type="entry name" value="Thioesterase"/>
</dbReference>
<dbReference type="InterPro" id="IPR023213">
    <property type="entry name" value="CAT-like_dom_sf"/>
</dbReference>
<dbReference type="InterPro" id="IPR009081">
    <property type="entry name" value="PP-bd_ACP"/>
</dbReference>
<gene>
    <name evidence="7" type="ORF">ALP40_04874</name>
</gene>
<dbReference type="CDD" id="cd19544">
    <property type="entry name" value="E-C_NRPS"/>
    <property type="match status" value="1"/>
</dbReference>
<dbReference type="Gene3D" id="2.30.38.10">
    <property type="entry name" value="Luciferase, Domain 3"/>
    <property type="match status" value="3"/>
</dbReference>
<accession>A0A3M5P1Y6</accession>
<dbReference type="InterPro" id="IPR010071">
    <property type="entry name" value="AA_adenyl_dom"/>
</dbReference>
<feature type="domain" description="Carrier" evidence="6">
    <location>
        <begin position="3204"/>
        <end position="3279"/>
    </location>
</feature>
<proteinExistence type="inferred from homology"/>
<evidence type="ECO:0000256" key="3">
    <source>
        <dbReference type="ARBA" id="ARBA00022450"/>
    </source>
</evidence>
<dbReference type="FunFam" id="3.40.50.980:FF:000001">
    <property type="entry name" value="Non-ribosomal peptide synthetase"/>
    <property type="match status" value="2"/>
</dbReference>
<dbReference type="CDD" id="cd17646">
    <property type="entry name" value="A_NRPS_AB3403-like"/>
    <property type="match status" value="1"/>
</dbReference>
<evidence type="ECO:0000313" key="7">
    <source>
        <dbReference type="EMBL" id="RMT78531.1"/>
    </source>
</evidence>
<dbReference type="InterPro" id="IPR020806">
    <property type="entry name" value="PKS_PP-bd"/>
</dbReference>
<dbReference type="InterPro" id="IPR036736">
    <property type="entry name" value="ACP-like_sf"/>
</dbReference>
<evidence type="ECO:0000313" key="8">
    <source>
        <dbReference type="Proteomes" id="UP000273854"/>
    </source>
</evidence>
<dbReference type="SMART" id="SM00824">
    <property type="entry name" value="PKS_TE"/>
    <property type="match status" value="1"/>
</dbReference>
<dbReference type="InterPro" id="IPR001242">
    <property type="entry name" value="Condensation_dom"/>
</dbReference>
<evidence type="ECO:0000256" key="4">
    <source>
        <dbReference type="ARBA" id="ARBA00022553"/>
    </source>
</evidence>
<reference evidence="7 8" key="1">
    <citation type="submission" date="2018-08" db="EMBL/GenBank/DDBJ databases">
        <title>Recombination of ecologically and evolutionarily significant loci maintains genetic cohesion in the Pseudomonas syringae species complex.</title>
        <authorList>
            <person name="Dillon M."/>
            <person name="Thakur S."/>
            <person name="Almeida R.N.D."/>
            <person name="Weir B.S."/>
            <person name="Guttman D.S."/>
        </authorList>
    </citation>
    <scope>NUCLEOTIDE SEQUENCE [LARGE SCALE GENOMIC DNA]</scope>
    <source>
        <strain evidence="7 8">ICMP 19473</strain>
    </source>
</reference>
<dbReference type="Proteomes" id="UP000273854">
    <property type="component" value="Unassembled WGS sequence"/>
</dbReference>
<dbReference type="InterPro" id="IPR020802">
    <property type="entry name" value="TesA-like"/>
</dbReference>
<evidence type="ECO:0000256" key="1">
    <source>
        <dbReference type="ARBA" id="ARBA00001957"/>
    </source>
</evidence>
<dbReference type="Gene3D" id="3.30.559.10">
    <property type="entry name" value="Chloramphenicol acetyltransferase-like domain"/>
    <property type="match status" value="3"/>
</dbReference>